<protein>
    <submittedName>
        <fullName evidence="4">Nucleotidyltransferase</fullName>
    </submittedName>
</protein>
<reference evidence="5" key="1">
    <citation type="submission" date="2017-10" db="EMBL/GenBank/DDBJ databases">
        <authorList>
            <person name="Toshchakov S.V."/>
            <person name="Goeva M.A."/>
        </authorList>
    </citation>
    <scope>NUCLEOTIDE SEQUENCE [LARGE SCALE GENOMIC DNA]</scope>
    <source>
        <strain evidence="5">JR1/69-1-13</strain>
    </source>
</reference>
<dbReference type="EMBL" id="PDOA01000037">
    <property type="protein sequence ID" value="PWC26469.1"/>
    <property type="molecule type" value="Genomic_DNA"/>
</dbReference>
<dbReference type="Gene3D" id="3.40.1170.60">
    <property type="match status" value="1"/>
</dbReference>
<dbReference type="InterPro" id="IPR043502">
    <property type="entry name" value="DNA/RNA_pol_sf"/>
</dbReference>
<proteinExistence type="inferred from homology"/>
<dbReference type="SUPFAM" id="SSF56672">
    <property type="entry name" value="DNA/RNA polymerases"/>
    <property type="match status" value="1"/>
</dbReference>
<dbReference type="Proteomes" id="UP000245048">
    <property type="component" value="Unassembled WGS sequence"/>
</dbReference>
<dbReference type="PROSITE" id="PS50173">
    <property type="entry name" value="UMUC"/>
    <property type="match status" value="1"/>
</dbReference>
<comment type="similarity">
    <text evidence="1">Belongs to the DNA polymerase type-Y family.</text>
</comment>
<gene>
    <name evidence="4" type="ORF">CR165_23060</name>
</gene>
<evidence type="ECO:0000259" key="3">
    <source>
        <dbReference type="PROSITE" id="PS50173"/>
    </source>
</evidence>
<dbReference type="PANTHER" id="PTHR35369:SF2">
    <property type="entry name" value="BLR3025 PROTEIN"/>
    <property type="match status" value="1"/>
</dbReference>
<evidence type="ECO:0000256" key="1">
    <source>
        <dbReference type="ARBA" id="ARBA00010945"/>
    </source>
</evidence>
<comment type="caution">
    <text evidence="4">The sequence shown here is derived from an EMBL/GenBank/DDBJ whole genome shotgun (WGS) entry which is preliminary data.</text>
</comment>
<dbReference type="GO" id="GO:0006281">
    <property type="term" value="P:DNA repair"/>
    <property type="evidence" value="ECO:0007669"/>
    <property type="project" value="InterPro"/>
</dbReference>
<evidence type="ECO:0000313" key="5">
    <source>
        <dbReference type="Proteomes" id="UP000245048"/>
    </source>
</evidence>
<dbReference type="CDD" id="cd03468">
    <property type="entry name" value="PolY_like"/>
    <property type="match status" value="1"/>
</dbReference>
<evidence type="ECO:0000256" key="2">
    <source>
        <dbReference type="ARBA" id="ARBA00022763"/>
    </source>
</evidence>
<dbReference type="InterPro" id="IPR001126">
    <property type="entry name" value="UmuC"/>
</dbReference>
<accession>A0A2U1UXS3</accession>
<dbReference type="AlphaFoldDB" id="A0A2U1UXS3"/>
<dbReference type="InterPro" id="IPR050356">
    <property type="entry name" value="SulA_CellDiv_inhibitor"/>
</dbReference>
<dbReference type="Gene3D" id="3.30.70.270">
    <property type="match status" value="1"/>
</dbReference>
<dbReference type="Pfam" id="PF00817">
    <property type="entry name" value="IMS"/>
    <property type="match status" value="1"/>
</dbReference>
<keyword evidence="2" id="KW-0227">DNA damage</keyword>
<name>A0A2U1UXS3_9PROT</name>
<keyword evidence="4" id="KW-0808">Transferase</keyword>
<feature type="domain" description="UmuC" evidence="3">
    <location>
        <begin position="28"/>
        <end position="83"/>
    </location>
</feature>
<dbReference type="InterPro" id="IPR043128">
    <property type="entry name" value="Rev_trsase/Diguanyl_cyclase"/>
</dbReference>
<sequence>MRRVISLFLPTWPTDRLRRRQAASTGARPPTEPPLLEAPLVTRMHDGNRQVIAAANQAALALGLRPGMALSHAQAMVPGLEVAEADPEGDAVALRDLAAWCLRWSPLTSAAPPDGLWIDATGCAHLHGGEDSLLGAIVTRLERAGIAAHAAIADTPGAAWAIARYSTKPITVIAPGGQVDALALLPVATLRVDSGTVAALRRLGIDLVGQLLSMPRGPLARRFGGDLLRRLDQALGCESKPITPVLPPDAAQHAAAFLEPLLTATALAIAVERLVAPVCAQLEAGGLGAWQMDLLFERVDDAVQVVRIGTSRPSRDAHHLGRLLKERLDTVEPGFGVSAMRLVVTLAEPILPTQVRSSLHGDDEQGVDLAPLVDRLASRFGENRVFSVLPRESDVPERAIAVGFPMAAEAEAIWPKDLRRPVRLLHPPQPVEALSALPDHPPATFTWRRVRHRVRRADGPERIAGEWWRRTGEVAAVRDYWAVEDEDGNRFWLFRRGDGADPATGDLSWFLHGIF</sequence>
<dbReference type="GO" id="GO:0016740">
    <property type="term" value="F:transferase activity"/>
    <property type="evidence" value="ECO:0007669"/>
    <property type="project" value="UniProtKB-KW"/>
</dbReference>
<keyword evidence="5" id="KW-1185">Reference proteome</keyword>
<organism evidence="4 5">
    <name type="scientific">Teichococcus aestuarii</name>
    <dbReference type="NCBI Taxonomy" id="568898"/>
    <lineage>
        <taxon>Bacteria</taxon>
        <taxon>Pseudomonadati</taxon>
        <taxon>Pseudomonadota</taxon>
        <taxon>Alphaproteobacteria</taxon>
        <taxon>Acetobacterales</taxon>
        <taxon>Roseomonadaceae</taxon>
        <taxon>Roseomonas</taxon>
    </lineage>
</organism>
<dbReference type="OrthoDB" id="9788640at2"/>
<dbReference type="PANTHER" id="PTHR35369">
    <property type="entry name" value="BLR3025 PROTEIN-RELATED"/>
    <property type="match status" value="1"/>
</dbReference>
<evidence type="ECO:0000313" key="4">
    <source>
        <dbReference type="EMBL" id="PWC26469.1"/>
    </source>
</evidence>